<dbReference type="Proteomes" id="UP000471705">
    <property type="component" value="Unassembled WGS sequence"/>
</dbReference>
<comment type="caution">
    <text evidence="1">The sequence shown here is derived from an EMBL/GenBank/DDBJ whole genome shotgun (WGS) entry which is preliminary data.</text>
</comment>
<organism evidence="1 2">
    <name type="scientific">Rhizobium leguminosarum</name>
    <dbReference type="NCBI Taxonomy" id="384"/>
    <lineage>
        <taxon>Bacteria</taxon>
        <taxon>Pseudomonadati</taxon>
        <taxon>Pseudomonadota</taxon>
        <taxon>Alphaproteobacteria</taxon>
        <taxon>Hyphomicrobiales</taxon>
        <taxon>Rhizobiaceae</taxon>
        <taxon>Rhizobium/Agrobacterium group</taxon>
        <taxon>Rhizobium</taxon>
    </lineage>
</organism>
<evidence type="ECO:0000313" key="2">
    <source>
        <dbReference type="Proteomes" id="UP000471705"/>
    </source>
</evidence>
<dbReference type="AlphaFoldDB" id="A0A7K3VRW9"/>
<sequence>MPRHASGRNEQQRLRQQRYRSKLKAVAEPEVAELDTAAAMAVARLVVDLERGTAVSGSKDLLDKLLLSAIDNLKRQGYNGRAAGRLMHRRLVWLKETYKNPGASWYAKRGVQV</sequence>
<name>A0A7K3VRW9_RHILE</name>
<accession>A0A7K3VRW9</accession>
<dbReference type="EMBL" id="WUFV01000034">
    <property type="protein sequence ID" value="NEK19935.1"/>
    <property type="molecule type" value="Genomic_DNA"/>
</dbReference>
<evidence type="ECO:0000313" key="1">
    <source>
        <dbReference type="EMBL" id="NEK19935.1"/>
    </source>
</evidence>
<protein>
    <submittedName>
        <fullName evidence="1">Uncharacterized protein</fullName>
    </submittedName>
</protein>
<gene>
    <name evidence="1" type="ORF">GR257_34815</name>
</gene>
<reference evidence="1 2" key="1">
    <citation type="submission" date="2019-12" db="EMBL/GenBank/DDBJ databases">
        <title>Rhizobium genotypes associated with high levels of biological nitrogen fixation by grain legumes in a temperate-maritime cropping system.</title>
        <authorList>
            <person name="Maluk M."/>
            <person name="Francesc Ferrando Molina F."/>
            <person name="Lopez Del Egido L."/>
            <person name="Lafos M."/>
            <person name="Langarica-Fuentes A."/>
            <person name="Gebre Yohannes G."/>
            <person name="Young M.W."/>
            <person name="Martin P."/>
            <person name="Gantlett R."/>
            <person name="Kenicer G."/>
            <person name="Hawes C."/>
            <person name="Begg G.S."/>
            <person name="Quilliam R.S."/>
            <person name="Squire G.R."/>
            <person name="Poole P.S."/>
            <person name="Young P.W."/>
            <person name="Iannetta P.M."/>
            <person name="James E.K."/>
        </authorList>
    </citation>
    <scope>NUCLEOTIDE SEQUENCE [LARGE SCALE GENOMIC DNA]</scope>
    <source>
        <strain evidence="1 2">JHI54</strain>
    </source>
</reference>
<dbReference type="RefSeq" id="WP_164050082.1">
    <property type="nucleotide sequence ID" value="NZ_WUFV01000034.1"/>
</dbReference>
<proteinExistence type="predicted"/>